<dbReference type="GeneID" id="13886438"/>
<dbReference type="PANTHER" id="PTHR21575:SF12">
    <property type="entry name" value="PROTEIN HID1"/>
    <property type="match status" value="1"/>
</dbReference>
<dbReference type="GO" id="GO:0005797">
    <property type="term" value="C:Golgi medial cisterna"/>
    <property type="evidence" value="ECO:0007669"/>
    <property type="project" value="TreeGrafter"/>
</dbReference>
<proteinExistence type="predicted"/>
<dbReference type="HOGENOM" id="CLU_003989_0_0_1"/>
<dbReference type="GO" id="GO:0000138">
    <property type="term" value="C:Golgi trans cisterna"/>
    <property type="evidence" value="ECO:0007669"/>
    <property type="project" value="TreeGrafter"/>
</dbReference>
<accession>H2ANP2</accession>
<dbReference type="EMBL" id="HE650821">
    <property type="protein sequence ID" value="CCF55992.1"/>
    <property type="molecule type" value="Genomic_DNA"/>
</dbReference>
<dbReference type="RefSeq" id="XP_003955127.1">
    <property type="nucleotide sequence ID" value="XM_003955078.1"/>
</dbReference>
<dbReference type="InParanoid" id="H2ANP2"/>
<dbReference type="OrthoDB" id="432953at2759"/>
<dbReference type="STRING" id="1071382.H2ANP2"/>
<dbReference type="Pfam" id="PF12722">
    <property type="entry name" value="Hid1"/>
    <property type="match status" value="1"/>
</dbReference>
<dbReference type="InterPro" id="IPR026705">
    <property type="entry name" value="Hid-1/Ecm30"/>
</dbReference>
<evidence type="ECO:0000256" key="1">
    <source>
        <dbReference type="SAM" id="MobiDB-lite"/>
    </source>
</evidence>
<dbReference type="GO" id="GO:0016020">
    <property type="term" value="C:membrane"/>
    <property type="evidence" value="ECO:0007669"/>
    <property type="project" value="TreeGrafter"/>
</dbReference>
<feature type="region of interest" description="Disordered" evidence="1">
    <location>
        <begin position="1079"/>
        <end position="1101"/>
    </location>
</feature>
<dbReference type="AlphaFoldDB" id="H2ANP2"/>
<dbReference type="eggNOG" id="KOG2226">
    <property type="taxonomic scope" value="Eukaryota"/>
</dbReference>
<feature type="compositionally biased region" description="Polar residues" evidence="1">
    <location>
        <begin position="1079"/>
        <end position="1097"/>
    </location>
</feature>
<organism evidence="2 3">
    <name type="scientific">Kazachstania africana (strain ATCC 22294 / BCRC 22015 / CBS 2517 / CECT 1963 / NBRC 1671 / NRRL Y-8276)</name>
    <name type="common">Yeast</name>
    <name type="synonym">Kluyveromyces africanus</name>
    <dbReference type="NCBI Taxonomy" id="1071382"/>
    <lineage>
        <taxon>Eukaryota</taxon>
        <taxon>Fungi</taxon>
        <taxon>Dikarya</taxon>
        <taxon>Ascomycota</taxon>
        <taxon>Saccharomycotina</taxon>
        <taxon>Saccharomycetes</taxon>
        <taxon>Saccharomycetales</taxon>
        <taxon>Saccharomycetaceae</taxon>
        <taxon>Kazachstania</taxon>
    </lineage>
</organism>
<feature type="compositionally biased region" description="Acidic residues" evidence="1">
    <location>
        <begin position="790"/>
        <end position="804"/>
    </location>
</feature>
<dbReference type="FunCoup" id="H2ANP2">
    <property type="interactions" value="66"/>
</dbReference>
<keyword evidence="3" id="KW-1185">Reference proteome</keyword>
<reference evidence="2 3" key="1">
    <citation type="journal article" date="2011" name="Proc. Natl. Acad. Sci. U.S.A.">
        <title>Evolutionary erosion of yeast sex chromosomes by mating-type switching accidents.</title>
        <authorList>
            <person name="Gordon J.L."/>
            <person name="Armisen D."/>
            <person name="Proux-Wera E."/>
            <person name="Oheigeartaigh S.S."/>
            <person name="Byrne K.P."/>
            <person name="Wolfe K.H."/>
        </authorList>
    </citation>
    <scope>NUCLEOTIDE SEQUENCE [LARGE SCALE GENOMIC DNA]</scope>
    <source>
        <strain evidence="3">ATCC 22294 / BCRC 22015 / CBS 2517 / CECT 1963 / NBRC 1671 / NRRL Y-8276</strain>
    </source>
</reference>
<gene>
    <name evidence="2" type="primary">KAFR0A05570</name>
    <name evidence="2" type="ORF">KAFR_0A05570</name>
</gene>
<sequence length="1223" mass="140210">MGNTDSRNITICREHLIKLANSDKSIYNTTKSTVANRKYATLSKRLYLAKKSNWDSQEKNISIPLFTKNASLEQLISIYKFPSNTSFTEFNLIFQQFYMDFNLISKTLTVETFNTLVSNVELKKIINSNFQNYKNLIRFCIWQIIFITNSLDFKDSNSLNVQLETVIGSVRILTKLIPAYYDHLSNNPNIIDILWDNSIESIMDTTFFEAHKTTVTLESLGQILLKSILKLCFVQGFTIPITHNSGLISFEYLWENGINTHNDSPSTNSLEMKDQNVRFDSNRLELITLLMVLSSTDLYSEKNASSKNKFLEMLITLDDEAEQYKLRQLINSLINLVSAYCLSYNLQQTNPYQNSSYKPSLNQNLSQLKSNLVQTSLQFINLLLLQDTQENIVISYIKGFLKKEYDFKLILSAITKVFKHPIEQAIEQESNPLSFVSSRERPDSRSYVQTQKHVNNNENYGNNLSNNIPHSVDSESSSIALPPVPNILFQVLLFLTNLLKFNDPFENYFADRFSHKFITFAIYYIKYYKSTIEYQENLIPLCYQLCLYLTSNNLVLYKLLQTFTVSYYTNKLPNFYKVPNIARINLLTYRDFIVIQLSHLAISDIKKNSILEPFIFELIYNILPINSNVIANESENHVLLSNKKHHNESINSETLSSDILSYNTSMALLNLLAKFSNKTYLSSFSKNYFNNSYYSPEPNNNRNPTGDRKVVLPGLSLPALKLDMLALTLRAMLNYVILYPLESKNLTILLSRHQNILLQLRDSINYITKNHSTNIEDYLLIDHPLKSNDMENDETMTENGDDSDISNRDSNESLSTPYLFFDRIPPGDSDSVDSDVEDYNKRNDFNLGNSMSDSNSTEAAGAQKSLQLYEQSDYNKRLIVNNKDLFLLLQPIMPVGLGKNSKLKTLKDQSFNHVWTGFESLNILLRVSRLILARFPELMKISRSSEYYEIINNKFVDFQPTLTEKVESVLPIYLRTLKVFEPLVFDLSTENKVFHEWLLRSCWADIFNTHSNPYMKLNDFFSESDPKMNLQDRKDANSTVSPSLPVLERWASNSSTLSRTTSNGSSVMNLMGQDNISSSNTNEYGIPNVGSQPNLTRKNSNSSSFFKLSWTGFYKNDSRKDAIEEEAPYGALSNNNKAFNLDAGLLKPNIWAGTIIKLFPTIVSEKEEQSFLDMTSSLLKKFRFNSNASVGAIQPTSANNMSSRGYNTSTISDNAIPLPKRFY</sequence>
<name>H2ANP2_KAZAF</name>
<feature type="region of interest" description="Disordered" evidence="1">
    <location>
        <begin position="823"/>
        <end position="858"/>
    </location>
</feature>
<dbReference type="Proteomes" id="UP000005220">
    <property type="component" value="Chromosome 1"/>
</dbReference>
<feature type="region of interest" description="Disordered" evidence="1">
    <location>
        <begin position="789"/>
        <end position="809"/>
    </location>
</feature>
<dbReference type="PANTHER" id="PTHR21575">
    <property type="entry name" value="PROTEIN HID1"/>
    <property type="match status" value="1"/>
</dbReference>
<protein>
    <submittedName>
        <fullName evidence="2">Uncharacterized protein</fullName>
    </submittedName>
</protein>
<evidence type="ECO:0000313" key="3">
    <source>
        <dbReference type="Proteomes" id="UP000005220"/>
    </source>
</evidence>
<evidence type="ECO:0000313" key="2">
    <source>
        <dbReference type="EMBL" id="CCF55992.1"/>
    </source>
</evidence>
<dbReference type="KEGG" id="kaf:KAFR_0A05570"/>
<feature type="compositionally biased region" description="Polar residues" evidence="1">
    <location>
        <begin position="846"/>
        <end position="858"/>
    </location>
</feature>